<dbReference type="FunFam" id="3.60.20.30:FF:000001">
    <property type="entry name" value="Isoaspartyl peptidase/L-asparaginase"/>
    <property type="match status" value="1"/>
</dbReference>
<feature type="site" description="Cleavage; by autolysis" evidence="7">
    <location>
        <begin position="149"/>
        <end position="150"/>
    </location>
</feature>
<evidence type="ECO:0000256" key="4">
    <source>
        <dbReference type="ARBA" id="ARBA00069124"/>
    </source>
</evidence>
<feature type="binding site" evidence="6">
    <location>
        <begin position="200"/>
        <end position="203"/>
    </location>
    <ligand>
        <name>substrate</name>
    </ligand>
</feature>
<evidence type="ECO:0000256" key="6">
    <source>
        <dbReference type="PIRSR" id="PIRSR600246-2"/>
    </source>
</evidence>
<dbReference type="GO" id="GO:0016811">
    <property type="term" value="F:hydrolase activity, acting on carbon-nitrogen (but not peptide) bonds, in linear amides"/>
    <property type="evidence" value="ECO:0007669"/>
    <property type="project" value="UniProtKB-ARBA"/>
</dbReference>
<dbReference type="EMBL" id="DRMJ01000163">
    <property type="protein sequence ID" value="HHL42627.1"/>
    <property type="molecule type" value="Genomic_DNA"/>
</dbReference>
<dbReference type="Pfam" id="PF01112">
    <property type="entry name" value="Asparaginase_2"/>
    <property type="match status" value="2"/>
</dbReference>
<dbReference type="PANTHER" id="PTHR10188:SF6">
    <property type="entry name" value="N(4)-(BETA-N-ACETYLGLUCOSAMINYL)-L-ASPARAGINASE"/>
    <property type="match status" value="1"/>
</dbReference>
<dbReference type="PANTHER" id="PTHR10188">
    <property type="entry name" value="L-ASPARAGINASE"/>
    <property type="match status" value="1"/>
</dbReference>
<gene>
    <name evidence="8" type="ORF">ENJ42_03330</name>
</gene>
<dbReference type="InterPro" id="IPR000246">
    <property type="entry name" value="Peptidase_T2"/>
</dbReference>
<evidence type="ECO:0000256" key="2">
    <source>
        <dbReference type="ARBA" id="ARBA00022801"/>
    </source>
</evidence>
<sequence>MHGGAGRYDAKDQGEQMANLRDIANHGRQLLSKGLSALDVCEALAVQLENSGLYVAGKGTGPNSAGEYELDACIMNGQTRNVGAVCALKGFKNPVKVARAVMEKTPHIMLAGRGAENFAVDQGCERVEKPLEYYLIKGVTRLPEELDTGTVGVVARDKTGTLAAATSTGGLLGKMQGRVGDSPLPGAGCWADERVAVSCTGQGEFFIKAAIAADISARIRYGGQSLLTAAGGAIDDMGKQGGYGGVIALGPQGIAVFPYNSQGMRRAWIDEAGHVQVAV</sequence>
<evidence type="ECO:0000313" key="8">
    <source>
        <dbReference type="EMBL" id="HHL42627.1"/>
    </source>
</evidence>
<evidence type="ECO:0000256" key="1">
    <source>
        <dbReference type="ARBA" id="ARBA00022670"/>
    </source>
</evidence>
<feature type="active site" description="Nucleophile" evidence="5">
    <location>
        <position position="150"/>
    </location>
</feature>
<keyword evidence="2" id="KW-0378">Hydrolase</keyword>
<dbReference type="Proteomes" id="UP000885830">
    <property type="component" value="Unassembled WGS sequence"/>
</dbReference>
<dbReference type="Gene3D" id="3.60.20.30">
    <property type="entry name" value="(Glycosyl)asparaginase"/>
    <property type="match status" value="1"/>
</dbReference>
<evidence type="ECO:0000256" key="3">
    <source>
        <dbReference type="ARBA" id="ARBA00022813"/>
    </source>
</evidence>
<dbReference type="SUPFAM" id="SSF56235">
    <property type="entry name" value="N-terminal nucleophile aminohydrolases (Ntn hydrolases)"/>
    <property type="match status" value="1"/>
</dbReference>
<accession>A0A7C5R7D7</accession>
<dbReference type="GO" id="GO:0006508">
    <property type="term" value="P:proteolysis"/>
    <property type="evidence" value="ECO:0007669"/>
    <property type="project" value="UniProtKB-KW"/>
</dbReference>
<dbReference type="GO" id="GO:0008233">
    <property type="term" value="F:peptidase activity"/>
    <property type="evidence" value="ECO:0007669"/>
    <property type="project" value="UniProtKB-KW"/>
</dbReference>
<evidence type="ECO:0000256" key="7">
    <source>
        <dbReference type="PIRSR" id="PIRSR600246-3"/>
    </source>
</evidence>
<proteinExistence type="predicted"/>
<keyword evidence="3" id="KW-0068">Autocatalytic cleavage</keyword>
<feature type="binding site" evidence="6">
    <location>
        <begin position="178"/>
        <end position="181"/>
    </location>
    <ligand>
        <name>substrate</name>
    </ligand>
</feature>
<protein>
    <recommendedName>
        <fullName evidence="4">Isoaspartyl peptidase</fullName>
    </recommendedName>
</protein>
<comment type="caution">
    <text evidence="8">The sequence shown here is derived from an EMBL/GenBank/DDBJ whole genome shotgun (WGS) entry which is preliminary data.</text>
</comment>
<keyword evidence="1" id="KW-0645">Protease</keyword>
<reference evidence="8" key="1">
    <citation type="journal article" date="2020" name="mSystems">
        <title>Genome- and Community-Level Interaction Insights into Carbon Utilization and Element Cycling Functions of Hydrothermarchaeota in Hydrothermal Sediment.</title>
        <authorList>
            <person name="Zhou Z."/>
            <person name="Liu Y."/>
            <person name="Xu W."/>
            <person name="Pan J."/>
            <person name="Luo Z.H."/>
            <person name="Li M."/>
        </authorList>
    </citation>
    <scope>NUCLEOTIDE SEQUENCE [LARGE SCALE GENOMIC DNA]</scope>
    <source>
        <strain evidence="8">HyVt-485</strain>
    </source>
</reference>
<evidence type="ECO:0000256" key="5">
    <source>
        <dbReference type="PIRSR" id="PIRSR600246-1"/>
    </source>
</evidence>
<name>A0A7C5R7D7_9PROT</name>
<dbReference type="CDD" id="cd04701">
    <property type="entry name" value="Asparaginase_2"/>
    <property type="match status" value="1"/>
</dbReference>
<dbReference type="AlphaFoldDB" id="A0A7C5R7D7"/>
<dbReference type="InterPro" id="IPR029055">
    <property type="entry name" value="Ntn_hydrolases_N"/>
</dbReference>
<organism evidence="8">
    <name type="scientific">Hellea balneolensis</name>
    <dbReference type="NCBI Taxonomy" id="287478"/>
    <lineage>
        <taxon>Bacteria</taxon>
        <taxon>Pseudomonadati</taxon>
        <taxon>Pseudomonadota</taxon>
        <taxon>Alphaproteobacteria</taxon>
        <taxon>Maricaulales</taxon>
        <taxon>Robiginitomaculaceae</taxon>
        <taxon>Hellea</taxon>
    </lineage>
</organism>